<keyword evidence="3" id="KW-1003">Cell membrane</keyword>
<dbReference type="GO" id="GO:0005230">
    <property type="term" value="F:extracellular ligand-gated monoatomic ion channel activity"/>
    <property type="evidence" value="ECO:0007669"/>
    <property type="project" value="InterPro"/>
</dbReference>
<keyword evidence="14" id="KW-1071">Ligand-gated ion channel</keyword>
<evidence type="ECO:0000256" key="14">
    <source>
        <dbReference type="ARBA" id="ARBA00023286"/>
    </source>
</evidence>
<evidence type="ECO:0000256" key="10">
    <source>
        <dbReference type="ARBA" id="ARBA00023157"/>
    </source>
</evidence>
<dbReference type="Pfam" id="PF02931">
    <property type="entry name" value="Neur_chan_LBD"/>
    <property type="match status" value="1"/>
</dbReference>
<reference evidence="20" key="1">
    <citation type="submission" date="2022-11" db="EMBL/GenBank/DDBJ databases">
        <authorList>
            <person name="Kikuchi T."/>
        </authorList>
    </citation>
    <scope>NUCLEOTIDE SEQUENCE</scope>
    <source>
        <strain evidence="20">PS1010</strain>
    </source>
</reference>
<dbReference type="InterPro" id="IPR006202">
    <property type="entry name" value="Neur_chan_lig-bd"/>
</dbReference>
<evidence type="ECO:0000256" key="2">
    <source>
        <dbReference type="ARBA" id="ARBA00022448"/>
    </source>
</evidence>
<evidence type="ECO:0000256" key="9">
    <source>
        <dbReference type="ARBA" id="ARBA00023136"/>
    </source>
</evidence>
<evidence type="ECO:0000259" key="18">
    <source>
        <dbReference type="Pfam" id="PF02931"/>
    </source>
</evidence>
<organism evidence="20 21">
    <name type="scientific">Caenorhabditis angaria</name>
    <dbReference type="NCBI Taxonomy" id="860376"/>
    <lineage>
        <taxon>Eukaryota</taxon>
        <taxon>Metazoa</taxon>
        <taxon>Ecdysozoa</taxon>
        <taxon>Nematoda</taxon>
        <taxon>Chromadorea</taxon>
        <taxon>Rhabditida</taxon>
        <taxon>Rhabditina</taxon>
        <taxon>Rhabditomorpha</taxon>
        <taxon>Rhabditoidea</taxon>
        <taxon>Rhabditidae</taxon>
        <taxon>Peloderinae</taxon>
        <taxon>Caenorhabditis</taxon>
    </lineage>
</organism>
<proteinExistence type="inferred from homology"/>
<feature type="chain" id="PRO_5040537420" evidence="17">
    <location>
        <begin position="25"/>
        <end position="527"/>
    </location>
</feature>
<evidence type="ECO:0000256" key="7">
    <source>
        <dbReference type="ARBA" id="ARBA00023018"/>
    </source>
</evidence>
<dbReference type="InterPro" id="IPR036734">
    <property type="entry name" value="Neur_chan_lig-bd_sf"/>
</dbReference>
<dbReference type="CDD" id="cd19051">
    <property type="entry name" value="LGIC_TM_cation"/>
    <property type="match status" value="1"/>
</dbReference>
<evidence type="ECO:0000256" key="1">
    <source>
        <dbReference type="ARBA" id="ARBA00009237"/>
    </source>
</evidence>
<dbReference type="InterPro" id="IPR036719">
    <property type="entry name" value="Neuro-gated_channel_TM_sf"/>
</dbReference>
<keyword evidence="9 17" id="KW-0472">Membrane</keyword>
<evidence type="ECO:0000256" key="17">
    <source>
        <dbReference type="RuleBase" id="RU000687"/>
    </source>
</evidence>
<comment type="similarity">
    <text evidence="1">Belongs to the ligand-gated ion channel (TC 1.A.9) family. Acetylcholine receptor (TC 1.A.9.1) subfamily.</text>
</comment>
<keyword evidence="5 17" id="KW-0732">Signal</keyword>
<evidence type="ECO:0000256" key="5">
    <source>
        <dbReference type="ARBA" id="ARBA00022729"/>
    </source>
</evidence>
<comment type="subcellular location">
    <subcellularLocation>
        <location evidence="16">Postsynaptic cell membrane</location>
        <topology evidence="16">Multi-pass membrane protein</topology>
    </subcellularLocation>
</comment>
<evidence type="ECO:0000256" key="8">
    <source>
        <dbReference type="ARBA" id="ARBA00023065"/>
    </source>
</evidence>
<sequence>MIRKMLYYILIYFFVGFGFDVCDGSKKEAELYRKLLKDYNHMVRPVRNPKKTITVTMKVFLQQVLMVDAKHQMVEINAWLKYVWTDYRLRWQPVDYDNITSVRFEGEDQIWQPDILLYNRYIEDEQESFDSTYKTNTVVYSDGVINWIPPGNFKISCKMDIMLFPFDEQICHMKFGSWTYHGFALDLQMDIGENAEPGADLSTYISNGEWHLIQAPAMREEQFFKCCKEPYPTIKFYLHLRRRTFYYIFNVVLPTLLVSFMSLLAFCLPATDLSEKIGLQTTILLSVCFFLTILSEMTPTTSEAVPLLGVFFSALTFIIAMSTTFTILVLNIRYRQITNHHMAGLFRRIFLDFLPWIMMMRRPDHKFRSCESHRIDQSNRCVQCVKNAELKGILRGDSETLLRPDALGLKLDRKVGDGLFIQKRCEIHEQRRNEKFESAMKACEMAIKEEANDMTHILITTIRMYESVVGQISRIRKRIVLKRRRKEIQEEWKFAAMAVDRFCLVVFSIVLVTCCLIFVTVPPIQII</sequence>
<keyword evidence="10" id="KW-1015">Disulfide bond</keyword>
<dbReference type="Gene3D" id="1.20.58.390">
    <property type="entry name" value="Neurotransmitter-gated ion-channel transmembrane domain"/>
    <property type="match status" value="2"/>
</dbReference>
<keyword evidence="4 17" id="KW-0812">Transmembrane</keyword>
<dbReference type="OrthoDB" id="5975154at2759"/>
<dbReference type="GO" id="GO:0045211">
    <property type="term" value="C:postsynaptic membrane"/>
    <property type="evidence" value="ECO:0007669"/>
    <property type="project" value="UniProtKB-SubCell"/>
</dbReference>
<evidence type="ECO:0000256" key="4">
    <source>
        <dbReference type="ARBA" id="ARBA00022692"/>
    </source>
</evidence>
<name>A0A9P1MZY3_9PELO</name>
<gene>
    <name evidence="20" type="ORF">CAMP_LOCUS5507</name>
</gene>
<evidence type="ECO:0000256" key="16">
    <source>
        <dbReference type="ARBA" id="ARBA00034104"/>
    </source>
</evidence>
<dbReference type="Proteomes" id="UP001152747">
    <property type="component" value="Unassembled WGS sequence"/>
</dbReference>
<comment type="caution">
    <text evidence="20">The sequence shown here is derived from an EMBL/GenBank/DDBJ whole genome shotgun (WGS) entry which is preliminary data.</text>
</comment>
<dbReference type="GO" id="GO:0007268">
    <property type="term" value="P:chemical synaptic transmission"/>
    <property type="evidence" value="ECO:0007669"/>
    <property type="project" value="UniProtKB-ARBA"/>
</dbReference>
<evidence type="ECO:0000256" key="12">
    <source>
        <dbReference type="ARBA" id="ARBA00023180"/>
    </source>
</evidence>
<dbReference type="Gene3D" id="2.70.170.10">
    <property type="entry name" value="Neurotransmitter-gated ion-channel ligand-binding domain"/>
    <property type="match status" value="1"/>
</dbReference>
<dbReference type="AlphaFoldDB" id="A0A9P1MZY3"/>
<keyword evidence="21" id="KW-1185">Reference proteome</keyword>
<keyword evidence="11" id="KW-0675">Receptor</keyword>
<evidence type="ECO:0000256" key="6">
    <source>
        <dbReference type="ARBA" id="ARBA00022989"/>
    </source>
</evidence>
<keyword evidence="7" id="KW-0770">Synapse</keyword>
<dbReference type="PRINTS" id="PR00252">
    <property type="entry name" value="NRIONCHANNEL"/>
</dbReference>
<evidence type="ECO:0000256" key="11">
    <source>
        <dbReference type="ARBA" id="ARBA00023170"/>
    </source>
</evidence>
<feature type="transmembrane region" description="Helical" evidence="17">
    <location>
        <begin position="307"/>
        <end position="330"/>
    </location>
</feature>
<feature type="domain" description="Neurotransmitter-gated ion-channel ligand-binding" evidence="18">
    <location>
        <begin position="29"/>
        <end position="244"/>
    </location>
</feature>
<keyword evidence="15 17" id="KW-0407">Ion channel</keyword>
<dbReference type="SUPFAM" id="SSF63712">
    <property type="entry name" value="Nicotinic receptor ligand binding domain-like"/>
    <property type="match status" value="1"/>
</dbReference>
<feature type="transmembrane region" description="Helical" evidence="17">
    <location>
        <begin position="245"/>
        <end position="271"/>
    </location>
</feature>
<protein>
    <submittedName>
        <fullName evidence="20">Uncharacterized protein</fullName>
    </submittedName>
</protein>
<evidence type="ECO:0000256" key="13">
    <source>
        <dbReference type="ARBA" id="ARBA00023257"/>
    </source>
</evidence>
<keyword evidence="2 17" id="KW-0813">Transport</keyword>
<evidence type="ECO:0000256" key="3">
    <source>
        <dbReference type="ARBA" id="ARBA00022475"/>
    </source>
</evidence>
<evidence type="ECO:0000313" key="20">
    <source>
        <dbReference type="EMBL" id="CAI5442870.1"/>
    </source>
</evidence>
<dbReference type="NCBIfam" id="TIGR00860">
    <property type="entry name" value="LIC"/>
    <property type="match status" value="1"/>
</dbReference>
<dbReference type="InterPro" id="IPR018000">
    <property type="entry name" value="Neurotransmitter_ion_chnl_CS"/>
</dbReference>
<dbReference type="Pfam" id="PF02932">
    <property type="entry name" value="Neur_chan_memb"/>
    <property type="match status" value="1"/>
</dbReference>
<dbReference type="CDD" id="cd18997">
    <property type="entry name" value="LGIC_ECD_nAChR"/>
    <property type="match status" value="1"/>
</dbReference>
<dbReference type="FunFam" id="2.70.170.10:FF:000016">
    <property type="entry name" value="Nicotinic acetylcholine receptor subunit"/>
    <property type="match status" value="1"/>
</dbReference>
<dbReference type="PROSITE" id="PS00236">
    <property type="entry name" value="NEUROTR_ION_CHANNEL"/>
    <property type="match status" value="1"/>
</dbReference>
<keyword evidence="13" id="KW-0628">Postsynaptic cell membrane</keyword>
<dbReference type="InterPro" id="IPR038050">
    <property type="entry name" value="Neuro_actylchol_rec"/>
</dbReference>
<dbReference type="GO" id="GO:0004888">
    <property type="term" value="F:transmembrane signaling receptor activity"/>
    <property type="evidence" value="ECO:0007669"/>
    <property type="project" value="InterPro"/>
</dbReference>
<feature type="transmembrane region" description="Helical" evidence="17">
    <location>
        <begin position="502"/>
        <end position="524"/>
    </location>
</feature>
<evidence type="ECO:0000313" key="21">
    <source>
        <dbReference type="Proteomes" id="UP001152747"/>
    </source>
</evidence>
<evidence type="ECO:0000259" key="19">
    <source>
        <dbReference type="Pfam" id="PF02932"/>
    </source>
</evidence>
<dbReference type="InterPro" id="IPR006029">
    <property type="entry name" value="Neurotrans-gated_channel_TM"/>
</dbReference>
<feature type="transmembrane region" description="Helical" evidence="17">
    <location>
        <begin position="277"/>
        <end position="295"/>
    </location>
</feature>
<dbReference type="PANTHER" id="PTHR18945">
    <property type="entry name" value="NEUROTRANSMITTER GATED ION CHANNEL"/>
    <property type="match status" value="1"/>
</dbReference>
<feature type="domain" description="Neurotransmitter-gated ion-channel transmembrane" evidence="19">
    <location>
        <begin position="252"/>
        <end position="517"/>
    </location>
</feature>
<accession>A0A9P1MZY3</accession>
<feature type="signal peptide" evidence="17">
    <location>
        <begin position="1"/>
        <end position="24"/>
    </location>
</feature>
<dbReference type="InterPro" id="IPR006201">
    <property type="entry name" value="Neur_channel"/>
</dbReference>
<evidence type="ECO:0000256" key="15">
    <source>
        <dbReference type="ARBA" id="ARBA00023303"/>
    </source>
</evidence>
<keyword evidence="12" id="KW-0325">Glycoprotein</keyword>
<keyword evidence="6 17" id="KW-1133">Transmembrane helix</keyword>
<dbReference type="SUPFAM" id="SSF90112">
    <property type="entry name" value="Neurotransmitter-gated ion-channel transmembrane pore"/>
    <property type="match status" value="1"/>
</dbReference>
<dbReference type="EMBL" id="CANHGI010000002">
    <property type="protein sequence ID" value="CAI5442870.1"/>
    <property type="molecule type" value="Genomic_DNA"/>
</dbReference>
<keyword evidence="8 17" id="KW-0406">Ion transport</keyword>